<comment type="similarity">
    <text evidence="7">Belongs to the binding-protein-dependent transport system permease family.</text>
</comment>
<dbReference type="Pfam" id="PF12911">
    <property type="entry name" value="OppC_N"/>
    <property type="match status" value="1"/>
</dbReference>
<dbReference type="InterPro" id="IPR050366">
    <property type="entry name" value="BP-dependent_transpt_permease"/>
</dbReference>
<name>A0A1H2JWJ0_9ACTN</name>
<feature type="transmembrane region" description="Helical" evidence="7">
    <location>
        <begin position="75"/>
        <end position="100"/>
    </location>
</feature>
<organism evidence="9 10">
    <name type="scientific">Jiangella alkaliphila</name>
    <dbReference type="NCBI Taxonomy" id="419479"/>
    <lineage>
        <taxon>Bacteria</taxon>
        <taxon>Bacillati</taxon>
        <taxon>Actinomycetota</taxon>
        <taxon>Actinomycetes</taxon>
        <taxon>Jiangellales</taxon>
        <taxon>Jiangellaceae</taxon>
        <taxon>Jiangella</taxon>
    </lineage>
</organism>
<evidence type="ECO:0000256" key="6">
    <source>
        <dbReference type="ARBA" id="ARBA00023136"/>
    </source>
</evidence>
<dbReference type="InterPro" id="IPR000515">
    <property type="entry name" value="MetI-like"/>
</dbReference>
<feature type="transmembrane region" description="Helical" evidence="7">
    <location>
        <begin position="138"/>
        <end position="155"/>
    </location>
</feature>
<dbReference type="OrthoDB" id="9812701at2"/>
<evidence type="ECO:0000313" key="9">
    <source>
        <dbReference type="EMBL" id="SDU60834.1"/>
    </source>
</evidence>
<dbReference type="PANTHER" id="PTHR43386">
    <property type="entry name" value="OLIGOPEPTIDE TRANSPORT SYSTEM PERMEASE PROTEIN APPC"/>
    <property type="match status" value="1"/>
</dbReference>
<evidence type="ECO:0000256" key="4">
    <source>
        <dbReference type="ARBA" id="ARBA00022692"/>
    </source>
</evidence>
<comment type="subcellular location">
    <subcellularLocation>
        <location evidence="1 7">Cell membrane</location>
        <topology evidence="1 7">Multi-pass membrane protein</topology>
    </subcellularLocation>
</comment>
<keyword evidence="4 7" id="KW-0812">Transmembrane</keyword>
<feature type="domain" description="ABC transmembrane type-1" evidence="8">
    <location>
        <begin position="73"/>
        <end position="262"/>
    </location>
</feature>
<keyword evidence="5 7" id="KW-1133">Transmembrane helix</keyword>
<feature type="transmembrane region" description="Helical" evidence="7">
    <location>
        <begin position="242"/>
        <end position="262"/>
    </location>
</feature>
<feature type="transmembrane region" description="Helical" evidence="7">
    <location>
        <begin position="112"/>
        <end position="132"/>
    </location>
</feature>
<dbReference type="RefSeq" id="WP_063932581.1">
    <property type="nucleotide sequence ID" value="NZ_LBMC01000013.1"/>
</dbReference>
<dbReference type="CDD" id="cd06261">
    <property type="entry name" value="TM_PBP2"/>
    <property type="match status" value="1"/>
</dbReference>
<feature type="transmembrane region" description="Helical" evidence="7">
    <location>
        <begin position="190"/>
        <end position="217"/>
    </location>
</feature>
<dbReference type="GO" id="GO:0005886">
    <property type="term" value="C:plasma membrane"/>
    <property type="evidence" value="ECO:0007669"/>
    <property type="project" value="UniProtKB-SubCell"/>
</dbReference>
<dbReference type="Pfam" id="PF00528">
    <property type="entry name" value="BPD_transp_1"/>
    <property type="match status" value="1"/>
</dbReference>
<keyword evidence="10" id="KW-1185">Reference proteome</keyword>
<dbReference type="PANTHER" id="PTHR43386:SF1">
    <property type="entry name" value="D,D-DIPEPTIDE TRANSPORT SYSTEM PERMEASE PROTEIN DDPC-RELATED"/>
    <property type="match status" value="1"/>
</dbReference>
<dbReference type="InterPro" id="IPR035906">
    <property type="entry name" value="MetI-like_sf"/>
</dbReference>
<evidence type="ECO:0000256" key="1">
    <source>
        <dbReference type="ARBA" id="ARBA00004651"/>
    </source>
</evidence>
<sequence length="293" mass="30567">MRALRLTVRLRSARVALAVLGVVVVLIVAGAWLAPYDPLHQDTAAVLAGPSAEHWLGTDYVGRDVLSRLLAGSRLSVIAAAEAVGLGLLLGVLPGLASVYFGRVFEWLSLRVMDGLMALPFIIFAIAVAALLGNGLHQAMFAVGVLMAPSFYRVTRAAAIGLRQAQYVEAATLFGATRWRVVRTHVWQKVLPTVVVTTATAMAGALLVVSSLTFLGIGVQPPAPTWGGMLASDLGYLSQRPFGPVAPALLIIVTVAALNALADAIRDATGDGAPASSVPVPQEVLDDVPAARI</sequence>
<dbReference type="InterPro" id="IPR025966">
    <property type="entry name" value="OppC_N"/>
</dbReference>
<evidence type="ECO:0000313" key="10">
    <source>
        <dbReference type="Proteomes" id="UP000182977"/>
    </source>
</evidence>
<evidence type="ECO:0000256" key="3">
    <source>
        <dbReference type="ARBA" id="ARBA00022475"/>
    </source>
</evidence>
<dbReference type="Gene3D" id="1.10.3720.10">
    <property type="entry name" value="MetI-like"/>
    <property type="match status" value="1"/>
</dbReference>
<accession>A0A1H2JWJ0</accession>
<reference evidence="10" key="1">
    <citation type="submission" date="2016-10" db="EMBL/GenBank/DDBJ databases">
        <authorList>
            <person name="Varghese N."/>
            <person name="Submissions S."/>
        </authorList>
    </citation>
    <scope>NUCLEOTIDE SEQUENCE [LARGE SCALE GENOMIC DNA]</scope>
    <source>
        <strain evidence="10">DSM 45079</strain>
    </source>
</reference>
<evidence type="ECO:0000256" key="5">
    <source>
        <dbReference type="ARBA" id="ARBA00022989"/>
    </source>
</evidence>
<dbReference type="AlphaFoldDB" id="A0A1H2JWJ0"/>
<feature type="transmembrane region" description="Helical" evidence="7">
    <location>
        <begin position="12"/>
        <end position="34"/>
    </location>
</feature>
<dbReference type="SUPFAM" id="SSF161098">
    <property type="entry name" value="MetI-like"/>
    <property type="match status" value="1"/>
</dbReference>
<dbReference type="Proteomes" id="UP000182977">
    <property type="component" value="Chromosome I"/>
</dbReference>
<keyword evidence="2 7" id="KW-0813">Transport</keyword>
<proteinExistence type="inferred from homology"/>
<dbReference type="GO" id="GO:0055085">
    <property type="term" value="P:transmembrane transport"/>
    <property type="evidence" value="ECO:0007669"/>
    <property type="project" value="InterPro"/>
</dbReference>
<dbReference type="STRING" id="419479.SAMN04488563_3164"/>
<gene>
    <name evidence="9" type="ORF">SAMN04488563_3164</name>
</gene>
<dbReference type="PROSITE" id="PS50928">
    <property type="entry name" value="ABC_TM1"/>
    <property type="match status" value="1"/>
</dbReference>
<keyword evidence="3" id="KW-1003">Cell membrane</keyword>
<evidence type="ECO:0000256" key="2">
    <source>
        <dbReference type="ARBA" id="ARBA00022448"/>
    </source>
</evidence>
<keyword evidence="6 7" id="KW-0472">Membrane</keyword>
<evidence type="ECO:0000256" key="7">
    <source>
        <dbReference type="RuleBase" id="RU363032"/>
    </source>
</evidence>
<dbReference type="EMBL" id="LT629791">
    <property type="protein sequence ID" value="SDU60834.1"/>
    <property type="molecule type" value="Genomic_DNA"/>
</dbReference>
<protein>
    <submittedName>
        <fullName evidence="9">Peptide/nickel transport system permease protein</fullName>
    </submittedName>
</protein>
<evidence type="ECO:0000259" key="8">
    <source>
        <dbReference type="PROSITE" id="PS50928"/>
    </source>
</evidence>